<dbReference type="PANTHER" id="PTHR22916:SF3">
    <property type="entry name" value="UDP-GLCNAC:BETAGAL BETA-1,3-N-ACETYLGLUCOSAMINYLTRANSFERASE-LIKE PROTEIN 1"/>
    <property type="match status" value="1"/>
</dbReference>
<dbReference type="InterPro" id="IPR001173">
    <property type="entry name" value="Glyco_trans_2-like"/>
</dbReference>
<evidence type="ECO:0000313" key="3">
    <source>
        <dbReference type="Proteomes" id="UP000217348"/>
    </source>
</evidence>
<dbReference type="RefSeq" id="WP_095895375.1">
    <property type="nucleotide sequence ID" value="NZ_CP022387.1"/>
</dbReference>
<dbReference type="InterPro" id="IPR029044">
    <property type="entry name" value="Nucleotide-diphossugar_trans"/>
</dbReference>
<name>A0A250FVK5_9FLAO</name>
<organism evidence="2 3">
    <name type="scientific">Capnocytophaga stomatis</name>
    <dbReference type="NCBI Taxonomy" id="1848904"/>
    <lineage>
        <taxon>Bacteria</taxon>
        <taxon>Pseudomonadati</taxon>
        <taxon>Bacteroidota</taxon>
        <taxon>Flavobacteriia</taxon>
        <taxon>Flavobacteriales</taxon>
        <taxon>Flavobacteriaceae</taxon>
        <taxon>Capnocytophaga</taxon>
    </lineage>
</organism>
<dbReference type="KEGG" id="csto:CGC58_04565"/>
<reference evidence="3" key="1">
    <citation type="submission" date="2017-06" db="EMBL/GenBank/DDBJ databases">
        <title>Capnocytophaga spp. assemblies.</title>
        <authorList>
            <person name="Gulvik C.A."/>
        </authorList>
    </citation>
    <scope>NUCLEOTIDE SEQUENCE [LARGE SCALE GENOMIC DNA]</scope>
    <source>
        <strain evidence="3">H2177</strain>
    </source>
</reference>
<evidence type="ECO:0000259" key="1">
    <source>
        <dbReference type="Pfam" id="PF00535"/>
    </source>
</evidence>
<dbReference type="Gene3D" id="3.90.550.10">
    <property type="entry name" value="Spore Coat Polysaccharide Biosynthesis Protein SpsA, Chain A"/>
    <property type="match status" value="1"/>
</dbReference>
<protein>
    <submittedName>
        <fullName evidence="2">Glycosyl transferase</fullName>
    </submittedName>
</protein>
<dbReference type="PANTHER" id="PTHR22916">
    <property type="entry name" value="GLYCOSYLTRANSFERASE"/>
    <property type="match status" value="1"/>
</dbReference>
<dbReference type="AlphaFoldDB" id="A0A250FVK5"/>
<dbReference type="EMBL" id="CP022387">
    <property type="protein sequence ID" value="ATA89051.1"/>
    <property type="molecule type" value="Genomic_DNA"/>
</dbReference>
<evidence type="ECO:0000313" key="2">
    <source>
        <dbReference type="EMBL" id="ATA89051.1"/>
    </source>
</evidence>
<gene>
    <name evidence="2" type="ORF">CGC58_04565</name>
</gene>
<accession>A0A250FVK5</accession>
<dbReference type="Pfam" id="PF00535">
    <property type="entry name" value="Glycos_transf_2"/>
    <property type="match status" value="1"/>
</dbReference>
<dbReference type="Proteomes" id="UP000217348">
    <property type="component" value="Chromosome"/>
</dbReference>
<dbReference type="OrthoDB" id="9788101at2"/>
<sequence length="263" mass="30164">MKNKMNTPLVSVITVSFNAVKTIEQTILSVINQTYPNVEYIIIDGGSTDGTLDVIKKYQDKIAYWVSEPDRGIYDAMNKGIAKAKGDIIGIINADDWYELDAIESVVNHLNKSKDNSIYYGRLNMRQGNKILYASDVPQKLNGLKKGMVISHPTVFVSKNIYQKEGGFSTDYKIASDWDFILRMYLKGYVFIPIDRVIANFNIGGVSSGISIKTLEELHIIRKKNKVYKIIDFYYLYDMIKLSIFGKYTYAFSLWKNKIFYKK</sequence>
<dbReference type="SUPFAM" id="SSF53448">
    <property type="entry name" value="Nucleotide-diphospho-sugar transferases"/>
    <property type="match status" value="1"/>
</dbReference>
<dbReference type="GO" id="GO:0016758">
    <property type="term" value="F:hexosyltransferase activity"/>
    <property type="evidence" value="ECO:0007669"/>
    <property type="project" value="UniProtKB-ARBA"/>
</dbReference>
<dbReference type="CDD" id="cd06433">
    <property type="entry name" value="GT_2_WfgS_like"/>
    <property type="match status" value="1"/>
</dbReference>
<proteinExistence type="predicted"/>
<feature type="domain" description="Glycosyltransferase 2-like" evidence="1">
    <location>
        <begin position="11"/>
        <end position="124"/>
    </location>
</feature>
<keyword evidence="2" id="KW-0808">Transferase</keyword>